<evidence type="ECO:0000313" key="7">
    <source>
        <dbReference type="Proteomes" id="UP000692954"/>
    </source>
</evidence>
<dbReference type="Proteomes" id="UP000692954">
    <property type="component" value="Unassembled WGS sequence"/>
</dbReference>
<dbReference type="GO" id="GO:0031145">
    <property type="term" value="P:anaphase-promoting complex-dependent catabolic process"/>
    <property type="evidence" value="ECO:0007669"/>
    <property type="project" value="TreeGrafter"/>
</dbReference>
<dbReference type="GO" id="GO:0045842">
    <property type="term" value="P:positive regulation of mitotic metaphase/anaphase transition"/>
    <property type="evidence" value="ECO:0007669"/>
    <property type="project" value="TreeGrafter"/>
</dbReference>
<dbReference type="PANTHER" id="PTHR12830:SF9">
    <property type="entry name" value="ANAPHASE-PROMOTING COMPLEX SUBUNIT 5"/>
    <property type="match status" value="1"/>
</dbReference>
<evidence type="ECO:0000256" key="4">
    <source>
        <dbReference type="ARBA" id="ARBA00023306"/>
    </source>
</evidence>
<dbReference type="PANTHER" id="PTHR12830">
    <property type="entry name" value="ANAPHASE-PROMOTING COMPLEX SUBUNIT 5"/>
    <property type="match status" value="1"/>
</dbReference>
<feature type="chain" id="PRO_5035772588" description="Anaphase-promoting complex subunit 5" evidence="5">
    <location>
        <begin position="19"/>
        <end position="627"/>
    </location>
</feature>
<reference evidence="6" key="1">
    <citation type="submission" date="2021-01" db="EMBL/GenBank/DDBJ databases">
        <authorList>
            <consortium name="Genoscope - CEA"/>
            <person name="William W."/>
        </authorList>
    </citation>
    <scope>NUCLEOTIDE SEQUENCE</scope>
</reference>
<sequence length="627" mass="73773">MNNNLILLILLLRKPSQSVYDLLTEYLKIHDVMEIVNNPTLQNTILSHIEPELLQITSMNKFHKIIGETLREKQQQKTPGGSVVDLFFRNMLLLFNQMDFNQMLKSWSDFKEGQDNHLQNNPFLTDSYIEFLLTKLQTSSSYVNLEELKQIIEQPNLNENSKVNFLKALLYALLRYPFRAIKFSRKYYDMTLNTLVPKKVNHCIMNSIFLNMKMNFYDEALNSLSEGLRLSQTVSDEQSINLCLLNLFEIAYRNNYQKQATLLLEYAVNHAQQLSPQHKLQSALIYGSQIRYKQINYSLLKKKHINWKDIIHQSLKQILQSHTPDIEQSITAYQLVCANNYGNSTMIQNALDQLQQFEQNDQTLSLQLEALSHIALHQPIYTLSQFQQCFETTYNLSEQSILVILNICLEYFQIINEPMSIKYIKQIMVQLLQMNPDPYISESLGIVPIKNPKLRVKKLLKEGENDLEIIKLCKQFHLNQQYLEYKLNLIEKNIEQNEIQEAQDKLNNINLQELSQSNCVIQAKFWNLMGRTYKSLKYYVTSINFAIQVGWITIIQQNYYDMTFIYDQQDQFDMRDYCAEQFNKADALISQCNQNTNLIFFKINEIGIVEYLYRFLKNIQSLFSCNL</sequence>
<keyword evidence="3" id="KW-0833">Ubl conjugation pathway</keyword>
<dbReference type="GO" id="GO:0051301">
    <property type="term" value="P:cell division"/>
    <property type="evidence" value="ECO:0007669"/>
    <property type="project" value="UniProtKB-KW"/>
</dbReference>
<keyword evidence="2" id="KW-0498">Mitosis</keyword>
<dbReference type="InterPro" id="IPR037679">
    <property type="entry name" value="Apc5"/>
</dbReference>
<keyword evidence="1" id="KW-0132">Cell division</keyword>
<evidence type="ECO:0000256" key="1">
    <source>
        <dbReference type="ARBA" id="ARBA00022618"/>
    </source>
</evidence>
<dbReference type="GO" id="GO:0005680">
    <property type="term" value="C:anaphase-promoting complex"/>
    <property type="evidence" value="ECO:0007669"/>
    <property type="project" value="InterPro"/>
</dbReference>
<keyword evidence="5" id="KW-0732">Signal</keyword>
<dbReference type="AlphaFoldDB" id="A0A8S1QPC9"/>
<evidence type="ECO:0000313" key="6">
    <source>
        <dbReference type="EMBL" id="CAD8116320.1"/>
    </source>
</evidence>
<dbReference type="OrthoDB" id="291936at2759"/>
<dbReference type="EMBL" id="CAJJDN010000110">
    <property type="protein sequence ID" value="CAD8116320.1"/>
    <property type="molecule type" value="Genomic_DNA"/>
</dbReference>
<keyword evidence="4" id="KW-0131">Cell cycle</keyword>
<dbReference type="GO" id="GO:0070979">
    <property type="term" value="P:protein K11-linked ubiquitination"/>
    <property type="evidence" value="ECO:0007669"/>
    <property type="project" value="TreeGrafter"/>
</dbReference>
<proteinExistence type="predicted"/>
<name>A0A8S1QPC9_9CILI</name>
<evidence type="ECO:0000256" key="5">
    <source>
        <dbReference type="SAM" id="SignalP"/>
    </source>
</evidence>
<evidence type="ECO:0000256" key="2">
    <source>
        <dbReference type="ARBA" id="ARBA00022776"/>
    </source>
</evidence>
<gene>
    <name evidence="6" type="ORF">PSON_ATCC_30995.1.T1100162</name>
</gene>
<accession>A0A8S1QPC9</accession>
<organism evidence="6 7">
    <name type="scientific">Paramecium sonneborni</name>
    <dbReference type="NCBI Taxonomy" id="65129"/>
    <lineage>
        <taxon>Eukaryota</taxon>
        <taxon>Sar</taxon>
        <taxon>Alveolata</taxon>
        <taxon>Ciliophora</taxon>
        <taxon>Intramacronucleata</taxon>
        <taxon>Oligohymenophorea</taxon>
        <taxon>Peniculida</taxon>
        <taxon>Parameciidae</taxon>
        <taxon>Paramecium</taxon>
    </lineage>
</organism>
<feature type="signal peptide" evidence="5">
    <location>
        <begin position="1"/>
        <end position="18"/>
    </location>
</feature>
<evidence type="ECO:0008006" key="8">
    <source>
        <dbReference type="Google" id="ProtNLM"/>
    </source>
</evidence>
<keyword evidence="7" id="KW-1185">Reference proteome</keyword>
<evidence type="ECO:0000256" key="3">
    <source>
        <dbReference type="ARBA" id="ARBA00022786"/>
    </source>
</evidence>
<protein>
    <recommendedName>
        <fullName evidence="8">Anaphase-promoting complex subunit 5</fullName>
    </recommendedName>
</protein>
<comment type="caution">
    <text evidence="6">The sequence shown here is derived from an EMBL/GenBank/DDBJ whole genome shotgun (WGS) entry which is preliminary data.</text>
</comment>